<name>A0A8J3L130_9ACTN</name>
<protein>
    <submittedName>
        <fullName evidence="1">Uncharacterized protein</fullName>
    </submittedName>
</protein>
<dbReference type="EMBL" id="BONJ01000001">
    <property type="protein sequence ID" value="GIG12428.1"/>
    <property type="molecule type" value="Genomic_DNA"/>
</dbReference>
<sequence length="177" mass="19511">MAILCRVSTLYLARVIEHEPVTAGPDAGIGWQRVVVECVTVHPDAGLPPYTDDQDSEDAVRRFVLRLLADGDAAGDDEDFEQAMARQDAAGDEGLVRAAVPEVRRLRVLDVGFEDGFWREHAGQWWADTEVAGVPVREWLATPSDCCPYQVAVYAAVVGPDVLRRPRPEAYGSTAYW</sequence>
<evidence type="ECO:0000313" key="1">
    <source>
        <dbReference type="EMBL" id="GIG12428.1"/>
    </source>
</evidence>
<organism evidence="1 2">
    <name type="scientific">Catellatospora methionotrophica</name>
    <dbReference type="NCBI Taxonomy" id="121620"/>
    <lineage>
        <taxon>Bacteria</taxon>
        <taxon>Bacillati</taxon>
        <taxon>Actinomycetota</taxon>
        <taxon>Actinomycetes</taxon>
        <taxon>Micromonosporales</taxon>
        <taxon>Micromonosporaceae</taxon>
        <taxon>Catellatospora</taxon>
    </lineage>
</organism>
<comment type="caution">
    <text evidence="1">The sequence shown here is derived from an EMBL/GenBank/DDBJ whole genome shotgun (WGS) entry which is preliminary data.</text>
</comment>
<evidence type="ECO:0000313" key="2">
    <source>
        <dbReference type="Proteomes" id="UP000660339"/>
    </source>
</evidence>
<reference evidence="1" key="1">
    <citation type="submission" date="2021-01" db="EMBL/GenBank/DDBJ databases">
        <title>Whole genome shotgun sequence of Catellatospora methionotrophica NBRC 14553.</title>
        <authorList>
            <person name="Komaki H."/>
            <person name="Tamura T."/>
        </authorList>
    </citation>
    <scope>NUCLEOTIDE SEQUENCE</scope>
    <source>
        <strain evidence="1">NBRC 14553</strain>
    </source>
</reference>
<dbReference type="Proteomes" id="UP000660339">
    <property type="component" value="Unassembled WGS sequence"/>
</dbReference>
<accession>A0A8J3L130</accession>
<proteinExistence type="predicted"/>
<gene>
    <name evidence="1" type="ORF">Cme02nite_07600</name>
</gene>
<dbReference type="AlphaFoldDB" id="A0A8J3L130"/>
<keyword evidence="2" id="KW-1185">Reference proteome</keyword>